<name>A0AAV6UMN8_9ARAC</name>
<keyword evidence="2" id="KW-0808">Transferase</keyword>
<dbReference type="EMBL" id="JAFNEN010000335">
    <property type="protein sequence ID" value="KAG8185455.1"/>
    <property type="molecule type" value="Genomic_DNA"/>
</dbReference>
<gene>
    <name evidence="4" type="ORF">JTE90_022386</name>
</gene>
<dbReference type="PANTHER" id="PTHR11783">
    <property type="entry name" value="SULFOTRANSFERASE SULT"/>
    <property type="match status" value="1"/>
</dbReference>
<evidence type="ECO:0000256" key="1">
    <source>
        <dbReference type="ARBA" id="ARBA00005771"/>
    </source>
</evidence>
<dbReference type="Pfam" id="PF00685">
    <property type="entry name" value="Sulfotransfer_1"/>
    <property type="match status" value="1"/>
</dbReference>
<keyword evidence="5" id="KW-1185">Reference proteome</keyword>
<dbReference type="Gene3D" id="3.40.50.300">
    <property type="entry name" value="P-loop containing nucleotide triphosphate hydrolases"/>
    <property type="match status" value="1"/>
</dbReference>
<evidence type="ECO:0000313" key="4">
    <source>
        <dbReference type="EMBL" id="KAG8185455.1"/>
    </source>
</evidence>
<organism evidence="4 5">
    <name type="scientific">Oedothorax gibbosus</name>
    <dbReference type="NCBI Taxonomy" id="931172"/>
    <lineage>
        <taxon>Eukaryota</taxon>
        <taxon>Metazoa</taxon>
        <taxon>Ecdysozoa</taxon>
        <taxon>Arthropoda</taxon>
        <taxon>Chelicerata</taxon>
        <taxon>Arachnida</taxon>
        <taxon>Araneae</taxon>
        <taxon>Araneomorphae</taxon>
        <taxon>Entelegynae</taxon>
        <taxon>Araneoidea</taxon>
        <taxon>Linyphiidae</taxon>
        <taxon>Erigoninae</taxon>
        <taxon>Oedothorax</taxon>
    </lineage>
</organism>
<evidence type="ECO:0000259" key="3">
    <source>
        <dbReference type="Pfam" id="PF00685"/>
    </source>
</evidence>
<sequence length="333" mass="38684">MSKRDFLPTLNIVTHGELKNLLFKILIGFLHSFSTCTMETCKWTQYVRGIPMPKLPFFPEKNITDAIDYIPKDGDVIICSYPKTGTSWLQFIVQQILSKGQSLPQFSDLVTKIIPFIEKAGIDALDALTEPRIYKHCFSQKVIPIRDNAKYLYIYRNPEDVLISYYHFSADIIQEKLTIDDFMDDFLKGVWWYGDYCDHVMSFLSQSERDNVLVLTYESLISNRKEEVLRLAKFLGEEYYKCLKGDEAILDKIIEHTEFDYMKKNVAFIAPEIPKNNESSELKERKVNFFRKGTVGDGKKSLTETQLKKLREHVASKIKGTHLADKWLGNEQN</sequence>
<proteinExistence type="inferred from homology"/>
<evidence type="ECO:0000313" key="5">
    <source>
        <dbReference type="Proteomes" id="UP000827092"/>
    </source>
</evidence>
<protein>
    <recommendedName>
        <fullName evidence="3">Sulfotransferase domain-containing protein</fullName>
    </recommendedName>
</protein>
<feature type="domain" description="Sulfotransferase" evidence="3">
    <location>
        <begin position="73"/>
        <end position="321"/>
    </location>
</feature>
<comment type="caution">
    <text evidence="4">The sequence shown here is derived from an EMBL/GenBank/DDBJ whole genome shotgun (WGS) entry which is preliminary data.</text>
</comment>
<dbReference type="InterPro" id="IPR000863">
    <property type="entry name" value="Sulfotransferase_dom"/>
</dbReference>
<dbReference type="Proteomes" id="UP000827092">
    <property type="component" value="Unassembled WGS sequence"/>
</dbReference>
<dbReference type="InterPro" id="IPR027417">
    <property type="entry name" value="P-loop_NTPase"/>
</dbReference>
<dbReference type="GO" id="GO:0008146">
    <property type="term" value="F:sulfotransferase activity"/>
    <property type="evidence" value="ECO:0007669"/>
    <property type="project" value="InterPro"/>
</dbReference>
<dbReference type="SUPFAM" id="SSF52540">
    <property type="entry name" value="P-loop containing nucleoside triphosphate hydrolases"/>
    <property type="match status" value="1"/>
</dbReference>
<accession>A0AAV6UMN8</accession>
<reference evidence="4 5" key="1">
    <citation type="journal article" date="2022" name="Nat. Ecol. Evol.">
        <title>A masculinizing supergene underlies an exaggerated male reproductive morph in a spider.</title>
        <authorList>
            <person name="Hendrickx F."/>
            <person name="De Corte Z."/>
            <person name="Sonet G."/>
            <person name="Van Belleghem S.M."/>
            <person name="Kostlbacher S."/>
            <person name="Vangestel C."/>
        </authorList>
    </citation>
    <scope>NUCLEOTIDE SEQUENCE [LARGE SCALE GENOMIC DNA]</scope>
    <source>
        <strain evidence="4">W744_W776</strain>
    </source>
</reference>
<evidence type="ECO:0000256" key="2">
    <source>
        <dbReference type="ARBA" id="ARBA00022679"/>
    </source>
</evidence>
<comment type="similarity">
    <text evidence="1">Belongs to the sulfotransferase 1 family.</text>
</comment>
<dbReference type="AlphaFoldDB" id="A0AAV6UMN8"/>